<evidence type="ECO:0000256" key="2">
    <source>
        <dbReference type="SAM" id="SignalP"/>
    </source>
</evidence>
<organism evidence="3 4">
    <name type="scientific">Cinara cedri</name>
    <dbReference type="NCBI Taxonomy" id="506608"/>
    <lineage>
        <taxon>Eukaryota</taxon>
        <taxon>Metazoa</taxon>
        <taxon>Ecdysozoa</taxon>
        <taxon>Arthropoda</taxon>
        <taxon>Hexapoda</taxon>
        <taxon>Insecta</taxon>
        <taxon>Pterygota</taxon>
        <taxon>Neoptera</taxon>
        <taxon>Paraneoptera</taxon>
        <taxon>Hemiptera</taxon>
        <taxon>Sternorrhyncha</taxon>
        <taxon>Aphidomorpha</taxon>
        <taxon>Aphidoidea</taxon>
        <taxon>Aphididae</taxon>
        <taxon>Lachninae</taxon>
        <taxon>Cinara</taxon>
    </lineage>
</organism>
<evidence type="ECO:0000313" key="4">
    <source>
        <dbReference type="Proteomes" id="UP000325440"/>
    </source>
</evidence>
<feature type="region of interest" description="Disordered" evidence="1">
    <location>
        <begin position="601"/>
        <end position="1076"/>
    </location>
</feature>
<feature type="signal peptide" evidence="2">
    <location>
        <begin position="1"/>
        <end position="18"/>
    </location>
</feature>
<dbReference type="EMBL" id="CABPRJ010000001">
    <property type="protein sequence ID" value="VVC24319.1"/>
    <property type="molecule type" value="Genomic_DNA"/>
</dbReference>
<feature type="chain" id="PRO_5023056842" evidence="2">
    <location>
        <begin position="19"/>
        <end position="1638"/>
    </location>
</feature>
<feature type="compositionally biased region" description="Polar residues" evidence="1">
    <location>
        <begin position="1038"/>
        <end position="1076"/>
    </location>
</feature>
<feature type="compositionally biased region" description="Polar residues" evidence="1">
    <location>
        <begin position="634"/>
        <end position="643"/>
    </location>
</feature>
<feature type="compositionally biased region" description="Polar residues" evidence="1">
    <location>
        <begin position="664"/>
        <end position="678"/>
    </location>
</feature>
<feature type="compositionally biased region" description="Polar residues" evidence="1">
    <location>
        <begin position="784"/>
        <end position="802"/>
    </location>
</feature>
<feature type="compositionally biased region" description="Polar residues" evidence="1">
    <location>
        <begin position="1159"/>
        <end position="1223"/>
    </location>
</feature>
<feature type="compositionally biased region" description="Acidic residues" evidence="1">
    <location>
        <begin position="1434"/>
        <end position="1449"/>
    </location>
</feature>
<gene>
    <name evidence="3" type="ORF">CINCED_3A024835</name>
</gene>
<evidence type="ECO:0000313" key="3">
    <source>
        <dbReference type="EMBL" id="VVC24319.1"/>
    </source>
</evidence>
<reference evidence="3 4" key="1">
    <citation type="submission" date="2019-08" db="EMBL/GenBank/DDBJ databases">
        <authorList>
            <person name="Alioto T."/>
            <person name="Alioto T."/>
            <person name="Gomez Garrido J."/>
        </authorList>
    </citation>
    <scope>NUCLEOTIDE SEQUENCE [LARGE SCALE GENOMIC DNA]</scope>
</reference>
<feature type="compositionally biased region" description="Polar residues" evidence="1">
    <location>
        <begin position="972"/>
        <end position="995"/>
    </location>
</feature>
<feature type="region of interest" description="Disordered" evidence="1">
    <location>
        <begin position="397"/>
        <end position="433"/>
    </location>
</feature>
<feature type="compositionally biased region" description="Polar residues" evidence="1">
    <location>
        <begin position="854"/>
        <end position="965"/>
    </location>
</feature>
<protein>
    <submittedName>
        <fullName evidence="3">Uncharacterized protein</fullName>
    </submittedName>
</protein>
<proteinExistence type="predicted"/>
<feature type="compositionally biased region" description="Polar residues" evidence="1">
    <location>
        <begin position="824"/>
        <end position="838"/>
    </location>
</feature>
<feature type="region of interest" description="Disordered" evidence="1">
    <location>
        <begin position="456"/>
        <end position="483"/>
    </location>
</feature>
<name>A0A5E4M3E1_9HEMI</name>
<feature type="compositionally biased region" description="Polar residues" evidence="1">
    <location>
        <begin position="207"/>
        <end position="251"/>
    </location>
</feature>
<feature type="compositionally biased region" description="Polar residues" evidence="1">
    <location>
        <begin position="406"/>
        <end position="431"/>
    </location>
</feature>
<feature type="compositionally biased region" description="Polar residues" evidence="1">
    <location>
        <begin position="1002"/>
        <end position="1021"/>
    </location>
</feature>
<feature type="compositionally biased region" description="Polar residues" evidence="1">
    <location>
        <begin position="1413"/>
        <end position="1433"/>
    </location>
</feature>
<sequence>MITAGFVCVLIQIAFSHGSLHYDNNDFKSEDNPILSSNSNGQGISSDVQIIDLFDPNKNIIAHKNIIDGVCILELKDGQAEILNFKNKYDKSLELSSDEMNEIIGENIRNFCKDKVIIFSNNFDNDRPNRSKRSVEKKRYQGQTQTQFVSFGSKNVSHETKNGLAEALSQPDLSRATVSGLNGMGQAQSQSSFGDCDECYGQDYQTHPTHGGNSQSGNFPLFQSRNQPDIQYGRSNIEPSINRQYPNTYPNSGIDDKIPGKQDQGYENRPVNQQIPNTYPVSGTNILSPGKQDQGYGIRPVSQQIPNMYPVSGTNTLTPGKQDQGYGIEPLAGGQYSGLGTSNITPGKQDQGYGTGLSANQQYPNTYSDFVTNNLSPSKQDQGPYNPVVGGKYPNTFPGAGVNNKVPDSQDQGGKNSNNFQYPNIHSNLGNNKFPGNLDQGFGYNFSNEKIPNIANTYSPESKKPGSSNVYDQNTYAVNSNPFNPNSWNNPYKLSNSQQTYPGGSSFPSIPSGSSQGILGPHNIPNQNVERIYPTNSPQVPIPTYIEQQSIPIKYPSSEVTKYPYQNTHSGQDFSQLNLPSLCNFLYQTCLNALSNNKKPNEGYGIQSTYGQPPGKLYARESSAQQPSYTSSSGNVNPNQIQPSYGYPQGTFGTGGSGFQQPSYTSSGGNVNPNQIQPSYGYPQGTFGTGGSGVQQPGYTSTSGNVNPNQIQPQSTFGTGGSDVQQPGYTSSGGNVNPNQIQPQSTFGTEGSVVQQPDYTLSGGNLNPNQIQPQSTFGTGGSGVQQPGYTLSGGNLNPNQIQPRYGYPQGTFGTGGSGFQQPSYTSSGGNVNPNQIQPSYGYPQGTFGTGGSGVQQPGYTSTSGNANPNQIQPQSTFGGSGVQQPGYTLSGGNLNPNQIQPQSTFGTGGSSVQQPGYTSSSRNVNPNQIQPQSTFGTERSGVQQPGYTSSGGNVNPNQIQPQSTFGTGGSGVQQPGYTSSGGNVNPNQIQPQSTFGTGGSGVQQPGYTSSGGNLNPNQIQPNYGYPQGTFVTGGSGGVQPSSSRNGNPNQIQTGYGQPQNAFGSNTQPGYGQTGDQVNQNNPLNIQSTSDGKIIPGNYPLPYGNNYYRGQQLGPGSPTGNNYPSPNPIIGGQFGTDISSGSFVIPVDTEGGDAQSMTNVNVDGQDTSASASAQGKSKTGMTQTQVSGSYSGTGMFSAQAQTSDSDKGAQSQIISNTNGTTSTAQGKGGKGQSQSQVVYNSESGIALGEAQSSGINYGTNTQLQAGIKGGLADAQSSGPGSTSSQAQIGFLPYESNNSTYQKSIFKGGGTASSQGGSYNGQSQSQLFGSYKHGISYNGAAQASSGKKLQNLPKLNLVDAKLKIGQLKESNNAEKNQSHRSSPQQSIPNALQYLTPYENTSIKNEVQNTIKQNISSTQMPTSVSPQESSRNFDIDSSSEYEDNDEYTDEKDETINTKSAQTIQETNPKQEQNIFLNLGDKHDAQITRDSDSQLKTGQVLDSGQIIPGTNGSKIPDGFRGRVASVAGDHTEAKAIPGGQAQTQTVILTPGAGGLTVVDKTKFRALLSKESYVGPLRPYNGFQTDMNGETGKFKPNDNKVQYFTKSSTCGYFSFSCNYVNGGKSGAKICKPNPPPFPCQKSN</sequence>
<accession>A0A5E4M3E1</accession>
<dbReference type="OrthoDB" id="7791530at2759"/>
<feature type="region of interest" description="Disordered" evidence="1">
    <location>
        <begin position="1159"/>
        <end position="1235"/>
    </location>
</feature>
<feature type="compositionally biased region" description="Polar residues" evidence="1">
    <location>
        <begin position="456"/>
        <end position="478"/>
    </location>
</feature>
<feature type="region of interest" description="Disordered" evidence="1">
    <location>
        <begin position="1413"/>
        <end position="1451"/>
    </location>
</feature>
<dbReference type="Proteomes" id="UP000325440">
    <property type="component" value="Unassembled WGS sequence"/>
</dbReference>
<keyword evidence="4" id="KW-1185">Reference proteome</keyword>
<feature type="compositionally biased region" description="Polar residues" evidence="1">
    <location>
        <begin position="694"/>
        <end position="777"/>
    </location>
</feature>
<keyword evidence="2" id="KW-0732">Signal</keyword>
<feature type="region of interest" description="Disordered" evidence="1">
    <location>
        <begin position="207"/>
        <end position="253"/>
    </location>
</feature>
<feature type="compositionally biased region" description="Low complexity" evidence="1">
    <location>
        <begin position="622"/>
        <end position="633"/>
    </location>
</feature>
<evidence type="ECO:0000256" key="1">
    <source>
        <dbReference type="SAM" id="MobiDB-lite"/>
    </source>
</evidence>